<dbReference type="AlphaFoldDB" id="A0A2T1KDI0"/>
<proteinExistence type="predicted"/>
<organism evidence="1 2">
    <name type="scientific">Marinobacter halophilus</name>
    <dbReference type="NCBI Taxonomy" id="1323740"/>
    <lineage>
        <taxon>Bacteria</taxon>
        <taxon>Pseudomonadati</taxon>
        <taxon>Pseudomonadota</taxon>
        <taxon>Gammaproteobacteria</taxon>
        <taxon>Pseudomonadales</taxon>
        <taxon>Marinobacteraceae</taxon>
        <taxon>Marinobacter</taxon>
    </lineage>
</organism>
<protein>
    <submittedName>
        <fullName evidence="1">BrnT family toxin</fullName>
    </submittedName>
</protein>
<dbReference type="Pfam" id="PF04365">
    <property type="entry name" value="BrnT_toxin"/>
    <property type="match status" value="1"/>
</dbReference>
<evidence type="ECO:0000313" key="2">
    <source>
        <dbReference type="Proteomes" id="UP000238385"/>
    </source>
</evidence>
<gene>
    <name evidence="1" type="ORF">C7H08_10420</name>
</gene>
<accession>A0A2T1KDI0</accession>
<dbReference type="InterPro" id="IPR038573">
    <property type="entry name" value="BrnT_sf"/>
</dbReference>
<keyword evidence="2" id="KW-1185">Reference proteome</keyword>
<evidence type="ECO:0000313" key="1">
    <source>
        <dbReference type="EMBL" id="PSF07813.1"/>
    </source>
</evidence>
<dbReference type="Proteomes" id="UP000238385">
    <property type="component" value="Unassembled WGS sequence"/>
</dbReference>
<dbReference type="Gene3D" id="3.10.450.530">
    <property type="entry name" value="Ribonuclease toxin, BrnT, of type II toxin-antitoxin system"/>
    <property type="match status" value="1"/>
</dbReference>
<dbReference type="InterPro" id="IPR007460">
    <property type="entry name" value="BrnT_toxin"/>
</dbReference>
<reference evidence="1 2" key="1">
    <citation type="submission" date="2018-03" db="EMBL/GenBank/DDBJ databases">
        <title>Marinobacter brunus sp. nov., a marine bacterium of Gamma-proteobacteria isolated from the surface seawater of the South China Sea.</title>
        <authorList>
            <person name="Cheng H."/>
            <person name="Wu Y.-H."/>
            <person name="Xamxidin M."/>
            <person name="Xu X.-W."/>
        </authorList>
    </citation>
    <scope>NUCLEOTIDE SEQUENCE [LARGE SCALE GENOMIC DNA]</scope>
    <source>
        <strain evidence="1 2">JCM 30472</strain>
    </source>
</reference>
<comment type="caution">
    <text evidence="1">The sequence shown here is derived from an EMBL/GenBank/DDBJ whole genome shotgun (WGS) entry which is preliminary data.</text>
</comment>
<sequence>MIGYGPIGNRVYCVVFTERGEVRRIISLRKANRREVRLYAGKI</sequence>
<dbReference type="OrthoDB" id="9802417at2"/>
<name>A0A2T1KDI0_9GAMM</name>
<dbReference type="EMBL" id="PXNN01000013">
    <property type="protein sequence ID" value="PSF07813.1"/>
    <property type="molecule type" value="Genomic_DNA"/>
</dbReference>